<reference evidence="2" key="1">
    <citation type="journal article" date="2015" name="Nature">
        <title>Complex archaea that bridge the gap between prokaryotes and eukaryotes.</title>
        <authorList>
            <person name="Spang A."/>
            <person name="Saw J.H."/>
            <person name="Jorgensen S.L."/>
            <person name="Zaremba-Niedzwiedzka K."/>
            <person name="Martijn J."/>
            <person name="Lind A.E."/>
            <person name="van Eijk R."/>
            <person name="Schleper C."/>
            <person name="Guy L."/>
            <person name="Ettema T.J."/>
        </authorList>
    </citation>
    <scope>NUCLEOTIDE SEQUENCE</scope>
</reference>
<dbReference type="AlphaFoldDB" id="A0A0F9QTM5"/>
<evidence type="ECO:0000313" key="1">
    <source>
        <dbReference type="EMBL" id="KKN16082.1"/>
    </source>
</evidence>
<sequence>MTCQRCGAEAELGLCPGPCRRLLCVACYDGDQEGDCRLAPIEQRN</sequence>
<dbReference type="EMBL" id="LAZR01003651">
    <property type="protein sequence ID" value="KKN16082.1"/>
    <property type="molecule type" value="Genomic_DNA"/>
</dbReference>
<feature type="non-terminal residue" evidence="2">
    <location>
        <position position="45"/>
    </location>
</feature>
<evidence type="ECO:0000313" key="2">
    <source>
        <dbReference type="EMBL" id="KKN16471.1"/>
    </source>
</evidence>
<gene>
    <name evidence="2" type="ORF">LCGC14_0975800</name>
    <name evidence="1" type="ORF">LCGC14_0979710</name>
</gene>
<name>A0A0F9QTM5_9ZZZZ</name>
<organism evidence="2">
    <name type="scientific">marine sediment metagenome</name>
    <dbReference type="NCBI Taxonomy" id="412755"/>
    <lineage>
        <taxon>unclassified sequences</taxon>
        <taxon>metagenomes</taxon>
        <taxon>ecological metagenomes</taxon>
    </lineage>
</organism>
<accession>A0A0F9QTM5</accession>
<protein>
    <recommendedName>
        <fullName evidence="3">B box-type domain-containing protein</fullName>
    </recommendedName>
</protein>
<evidence type="ECO:0008006" key="3">
    <source>
        <dbReference type="Google" id="ProtNLM"/>
    </source>
</evidence>
<comment type="caution">
    <text evidence="2">The sequence shown here is derived from an EMBL/GenBank/DDBJ whole genome shotgun (WGS) entry which is preliminary data.</text>
</comment>
<dbReference type="EMBL" id="LAZR01003612">
    <property type="protein sequence ID" value="KKN16471.1"/>
    <property type="molecule type" value="Genomic_DNA"/>
</dbReference>
<proteinExistence type="predicted"/>